<keyword evidence="2 7" id="KW-0963">Cytoplasm</keyword>
<dbReference type="PANTHER" id="PTHR21060:SF15">
    <property type="entry name" value="ACETATE KINASE-RELATED"/>
    <property type="match status" value="1"/>
</dbReference>
<feature type="binding site" evidence="7">
    <location>
        <begin position="284"/>
        <end position="286"/>
    </location>
    <ligand>
        <name>ATP</name>
        <dbReference type="ChEBI" id="CHEBI:30616"/>
    </ligand>
</feature>
<comment type="function">
    <text evidence="7">Catalyzes the formation of acetyl phosphate from acetate and ATP. Can also catalyze the reverse reaction.</text>
</comment>
<keyword evidence="10" id="KW-1185">Reference proteome</keyword>
<keyword evidence="6 7" id="KW-0067">ATP-binding</keyword>
<sequence length="418" mass="46550">MKILVINAGSSSLKYQLIDMETEKMLCKGNCERIGMETGRFGVKTFDGRHFQDLKTPIANHKAAFQKVTEILVHPEYGVIKSLSEISAIGHRVAQGGDLFKTSVLITDEVKKGIESLIPLAPLHNRPELDAINACQEVFGNELPMIAVFDTSFHSTMPPKAYIYPIPWEYYEKYKIRRYGFHGTSHRYVAHHVSHLMHQPVEDLKIISCHIGNGSSITAIANGKVVDTSMGLTPLDGFMMGTRSGALDPSVVTYIMKRDNLTPDQMDDILNRKSGVLGVSGYADDREVTDAEIKGEPRAVLSHQLMFYQIAKYIGAYAAAMNGVDVITFTAGLGENQPELRYDACRYLRFLGVKIDAVVNDETIHGKEGKVSTFDSQIPVYVINTNEELMIARDTRAIVDKLKYAKTEDKTIVDPEDI</sequence>
<evidence type="ECO:0000256" key="7">
    <source>
        <dbReference type="HAMAP-Rule" id="MF_00020"/>
    </source>
</evidence>
<evidence type="ECO:0000313" key="10">
    <source>
        <dbReference type="Proteomes" id="UP001300604"/>
    </source>
</evidence>
<feature type="binding site" evidence="7">
    <location>
        <position position="92"/>
    </location>
    <ligand>
        <name>substrate</name>
    </ligand>
</feature>
<keyword evidence="3 7" id="KW-0808">Transferase</keyword>
<gene>
    <name evidence="7" type="primary">ackA</name>
    <name evidence="9" type="ORF">PXC00_05225</name>
</gene>
<reference evidence="10" key="3">
    <citation type="submission" date="2024-06" db="EMBL/GenBank/DDBJ databases">
        <authorList>
            <person name="Zeng C."/>
        </authorList>
    </citation>
    <scope>NUCLEOTIDE SEQUENCE [LARGE SCALE GENOMIC DNA]</scope>
    <source>
        <strain evidence="10">ZCY20-5</strain>
    </source>
</reference>
<keyword evidence="7" id="KW-0460">Magnesium</keyword>
<evidence type="ECO:0000256" key="8">
    <source>
        <dbReference type="RuleBase" id="RU003835"/>
    </source>
</evidence>
<dbReference type="SUPFAM" id="SSF53067">
    <property type="entry name" value="Actin-like ATPase domain"/>
    <property type="match status" value="2"/>
</dbReference>
<dbReference type="GO" id="GO:0006085">
    <property type="term" value="P:acetyl-CoA biosynthetic process"/>
    <property type="evidence" value="ECO:0007669"/>
    <property type="project" value="UniProtKB-UniRule"/>
</dbReference>
<dbReference type="HAMAP" id="MF_00020">
    <property type="entry name" value="Acetate_kinase"/>
    <property type="match status" value="1"/>
</dbReference>
<dbReference type="PIRSF" id="PIRSF000722">
    <property type="entry name" value="Acetate_prop_kin"/>
    <property type="match status" value="1"/>
</dbReference>
<dbReference type="GO" id="GO:0006083">
    <property type="term" value="P:acetate metabolic process"/>
    <property type="evidence" value="ECO:0007669"/>
    <property type="project" value="TreeGrafter"/>
</dbReference>
<name>A0AA97H3I7_9FIRM</name>
<dbReference type="Gene3D" id="3.30.420.40">
    <property type="match status" value="2"/>
</dbReference>
<dbReference type="InterPro" id="IPR004372">
    <property type="entry name" value="Ac/propionate_kinase"/>
</dbReference>
<proteinExistence type="inferred from homology"/>
<dbReference type="PROSITE" id="PS01076">
    <property type="entry name" value="ACETATE_KINASE_2"/>
    <property type="match status" value="1"/>
</dbReference>
<comment type="subunit">
    <text evidence="7">Homodimer.</text>
</comment>
<dbReference type="InterPro" id="IPR043129">
    <property type="entry name" value="ATPase_NBD"/>
</dbReference>
<comment type="cofactor">
    <cofactor evidence="7">
        <name>Mg(2+)</name>
        <dbReference type="ChEBI" id="CHEBI:18420"/>
    </cofactor>
    <cofactor evidence="7">
        <name>Mn(2+)</name>
        <dbReference type="ChEBI" id="CHEBI:29035"/>
    </cofactor>
    <text evidence="7">Mg(2+). Can also accept Mn(2+).</text>
</comment>
<comment type="similarity">
    <text evidence="1 7 8">Belongs to the acetokinase family.</text>
</comment>
<evidence type="ECO:0000256" key="6">
    <source>
        <dbReference type="ARBA" id="ARBA00022840"/>
    </source>
</evidence>
<feature type="binding site" evidence="7">
    <location>
        <position position="7"/>
    </location>
    <ligand>
        <name>Mg(2+)</name>
        <dbReference type="ChEBI" id="CHEBI:18420"/>
    </ligand>
</feature>
<organism evidence="9 10">
    <name type="scientific">Caproicibacterium argilliputei</name>
    <dbReference type="NCBI Taxonomy" id="3030016"/>
    <lineage>
        <taxon>Bacteria</taxon>
        <taxon>Bacillati</taxon>
        <taxon>Bacillota</taxon>
        <taxon>Clostridia</taxon>
        <taxon>Eubacteriales</taxon>
        <taxon>Oscillospiraceae</taxon>
        <taxon>Caproicibacterium</taxon>
    </lineage>
</organism>
<dbReference type="Proteomes" id="UP001300604">
    <property type="component" value="Chromosome"/>
</dbReference>
<evidence type="ECO:0000256" key="1">
    <source>
        <dbReference type="ARBA" id="ARBA00008748"/>
    </source>
</evidence>
<dbReference type="GO" id="GO:0005737">
    <property type="term" value="C:cytoplasm"/>
    <property type="evidence" value="ECO:0007669"/>
    <property type="project" value="UniProtKB-SubCell"/>
</dbReference>
<dbReference type="PANTHER" id="PTHR21060">
    <property type="entry name" value="ACETATE KINASE"/>
    <property type="match status" value="1"/>
</dbReference>
<dbReference type="RefSeq" id="WP_275845550.1">
    <property type="nucleotide sequence ID" value="NZ_CP135996.1"/>
</dbReference>
<dbReference type="NCBIfam" id="TIGR00016">
    <property type="entry name" value="ackA"/>
    <property type="match status" value="1"/>
</dbReference>
<feature type="binding site" evidence="7">
    <location>
        <position position="387"/>
    </location>
    <ligand>
        <name>Mg(2+)</name>
        <dbReference type="ChEBI" id="CHEBI:18420"/>
    </ligand>
</feature>
<comment type="pathway">
    <text evidence="7">Metabolic intermediate biosynthesis; acetyl-CoA biosynthesis; acetyl-CoA from acetate: step 1/2.</text>
</comment>
<reference evidence="9 10" key="2">
    <citation type="submission" date="2024-06" db="EMBL/GenBank/DDBJ databases">
        <title>Caproicibacterium argilliputei sp. nov, a novel caproic acid producing anaerobic bacterium isolated from pit mud.</title>
        <authorList>
            <person name="Xia S."/>
        </authorList>
    </citation>
    <scope>NUCLEOTIDE SEQUENCE [LARGE SCALE GENOMIC DNA]</scope>
    <source>
        <strain evidence="9 10">ZCY20-5</strain>
    </source>
</reference>
<feature type="binding site" evidence="7">
    <location>
        <position position="14"/>
    </location>
    <ligand>
        <name>ATP</name>
        <dbReference type="ChEBI" id="CHEBI:30616"/>
    </ligand>
</feature>
<protein>
    <recommendedName>
        <fullName evidence="7">Acetate kinase</fullName>
        <ecNumber evidence="7">2.7.2.1</ecNumber>
    </recommendedName>
    <alternativeName>
        <fullName evidence="7">Acetokinase</fullName>
    </alternativeName>
</protein>
<feature type="site" description="Transition state stabilizer" evidence="7">
    <location>
        <position position="243"/>
    </location>
</feature>
<dbReference type="PRINTS" id="PR00471">
    <property type="entry name" value="ACETATEKNASE"/>
</dbReference>
<feature type="binding site" evidence="7">
    <location>
        <begin position="210"/>
        <end position="214"/>
    </location>
    <ligand>
        <name>ATP</name>
        <dbReference type="ChEBI" id="CHEBI:30616"/>
    </ligand>
</feature>
<accession>A0AA97H3I7</accession>
<keyword evidence="4 7" id="KW-0547">Nucleotide-binding</keyword>
<dbReference type="GO" id="GO:0000287">
    <property type="term" value="F:magnesium ion binding"/>
    <property type="evidence" value="ECO:0007669"/>
    <property type="project" value="UniProtKB-UniRule"/>
</dbReference>
<dbReference type="GO" id="GO:0005524">
    <property type="term" value="F:ATP binding"/>
    <property type="evidence" value="ECO:0007669"/>
    <property type="project" value="UniProtKB-KW"/>
</dbReference>
<keyword evidence="7" id="KW-0479">Metal-binding</keyword>
<feature type="binding site" evidence="7">
    <location>
        <begin position="332"/>
        <end position="336"/>
    </location>
    <ligand>
        <name>ATP</name>
        <dbReference type="ChEBI" id="CHEBI:30616"/>
    </ligand>
</feature>
<comment type="catalytic activity">
    <reaction evidence="7">
        <text>acetate + ATP = acetyl phosphate + ADP</text>
        <dbReference type="Rhea" id="RHEA:11352"/>
        <dbReference type="ChEBI" id="CHEBI:22191"/>
        <dbReference type="ChEBI" id="CHEBI:30089"/>
        <dbReference type="ChEBI" id="CHEBI:30616"/>
        <dbReference type="ChEBI" id="CHEBI:456216"/>
        <dbReference type="EC" id="2.7.2.1"/>
    </reaction>
</comment>
<dbReference type="InterPro" id="IPR023865">
    <property type="entry name" value="Aliphatic_acid_kinase_CS"/>
</dbReference>
<dbReference type="Pfam" id="PF00871">
    <property type="entry name" value="Acetate_kinase"/>
    <property type="match status" value="1"/>
</dbReference>
<dbReference type="EC" id="2.7.2.1" evidence="7"/>
<keyword evidence="5 7" id="KW-0418">Kinase</keyword>
<dbReference type="AlphaFoldDB" id="A0AA97H3I7"/>
<evidence type="ECO:0000256" key="2">
    <source>
        <dbReference type="ARBA" id="ARBA00022490"/>
    </source>
</evidence>
<dbReference type="EMBL" id="CP135996">
    <property type="protein sequence ID" value="WOC33272.1"/>
    <property type="molecule type" value="Genomic_DNA"/>
</dbReference>
<reference evidence="10" key="1">
    <citation type="submission" date="2024-06" db="EMBL/GenBank/DDBJ databases">
        <title>Caproicibacterium argilliputei sp. nov, a novel caproic acid producing anaerobic bacterium isolated from pit mud.</title>
        <authorList>
            <person name="Zeng C."/>
        </authorList>
    </citation>
    <scope>NUCLEOTIDE SEQUENCE [LARGE SCALE GENOMIC DNA]</scope>
    <source>
        <strain evidence="10">ZCY20-5</strain>
    </source>
</reference>
<evidence type="ECO:0000313" key="9">
    <source>
        <dbReference type="EMBL" id="WOC33272.1"/>
    </source>
</evidence>
<feature type="site" description="Transition state stabilizer" evidence="7">
    <location>
        <position position="182"/>
    </location>
</feature>
<dbReference type="CDD" id="cd24010">
    <property type="entry name" value="ASKHA_NBD_AcK_PK"/>
    <property type="match status" value="1"/>
</dbReference>
<dbReference type="KEGG" id="carl:PXC00_05225"/>
<feature type="active site" description="Proton donor/acceptor" evidence="7">
    <location>
        <position position="150"/>
    </location>
</feature>
<dbReference type="PROSITE" id="PS01075">
    <property type="entry name" value="ACETATE_KINASE_1"/>
    <property type="match status" value="1"/>
</dbReference>
<comment type="subcellular location">
    <subcellularLocation>
        <location evidence="7">Cytoplasm</location>
    </subcellularLocation>
</comment>
<dbReference type="InterPro" id="IPR000890">
    <property type="entry name" value="Aliphatic_acid_kin_short-chain"/>
</dbReference>
<evidence type="ECO:0000256" key="5">
    <source>
        <dbReference type="ARBA" id="ARBA00022777"/>
    </source>
</evidence>
<evidence type="ECO:0000256" key="3">
    <source>
        <dbReference type="ARBA" id="ARBA00022679"/>
    </source>
</evidence>
<evidence type="ECO:0000256" key="4">
    <source>
        <dbReference type="ARBA" id="ARBA00022741"/>
    </source>
</evidence>
<dbReference type="GO" id="GO:0008776">
    <property type="term" value="F:acetate kinase activity"/>
    <property type="evidence" value="ECO:0007669"/>
    <property type="project" value="UniProtKB-UniRule"/>
</dbReference>